<dbReference type="GO" id="GO:0005640">
    <property type="term" value="C:nuclear outer membrane"/>
    <property type="evidence" value="ECO:0007669"/>
    <property type="project" value="UniProtKB-SubCell"/>
</dbReference>
<evidence type="ECO:0000256" key="6">
    <source>
        <dbReference type="ARBA" id="ARBA00034303"/>
    </source>
</evidence>
<name>S3D6A0_GLAL2</name>
<evidence type="ECO:0000256" key="1">
    <source>
        <dbReference type="ARBA" id="ARBA00007387"/>
    </source>
</evidence>
<evidence type="ECO:0000256" key="2">
    <source>
        <dbReference type="ARBA" id="ARBA00022692"/>
    </source>
</evidence>
<dbReference type="Proteomes" id="UP000016922">
    <property type="component" value="Unassembled WGS sequence"/>
</dbReference>
<sequence>MSLSRNGPFPRHFKHLSSSIYIHEPTSTQTSNGPDLIIIAGWMDSSPRHLTKYIYGYEKLYAGARIIVIRTTGGDCAISTTSWNLKRISPVVEILAHLPSDARILLHTASMGGGYTSALIAKTYLQQTGKALPLKALVIDGSPGRASYKDTVAAFAAILPQFFLIRLIGLLFIKMIYGGYMLGYMILRKKNLIDAIRFDFNNPQVFRIETPRLYLFSDEDQMVRTKDIAEHAEEAEGLGYIVFREHFGRGKHCALLLEDEGRYWRGVERLWNGV</sequence>
<dbReference type="InterPro" id="IPR008547">
    <property type="entry name" value="DUF829_TMEM53"/>
</dbReference>
<evidence type="ECO:0000256" key="7">
    <source>
        <dbReference type="SAM" id="Phobius"/>
    </source>
</evidence>
<dbReference type="EMBL" id="KE145359">
    <property type="protein sequence ID" value="EPE32659.1"/>
    <property type="molecule type" value="Genomic_DNA"/>
</dbReference>
<evidence type="ECO:0000256" key="3">
    <source>
        <dbReference type="ARBA" id="ARBA00022989"/>
    </source>
</evidence>
<keyword evidence="9" id="KW-1185">Reference proteome</keyword>
<proteinExistence type="inferred from homology"/>
<dbReference type="PANTHER" id="PTHR12265">
    <property type="entry name" value="TRANSMEMBRANE PROTEIN 53"/>
    <property type="match status" value="1"/>
</dbReference>
<dbReference type="SUPFAM" id="SSF53474">
    <property type="entry name" value="alpha/beta-Hydrolases"/>
    <property type="match status" value="1"/>
</dbReference>
<keyword evidence="2 7" id="KW-0812">Transmembrane</keyword>
<organism evidence="8 9">
    <name type="scientific">Glarea lozoyensis (strain ATCC 20868 / MF5171)</name>
    <dbReference type="NCBI Taxonomy" id="1116229"/>
    <lineage>
        <taxon>Eukaryota</taxon>
        <taxon>Fungi</taxon>
        <taxon>Dikarya</taxon>
        <taxon>Ascomycota</taxon>
        <taxon>Pezizomycotina</taxon>
        <taxon>Leotiomycetes</taxon>
        <taxon>Helotiales</taxon>
        <taxon>Helotiaceae</taxon>
        <taxon>Glarea</taxon>
    </lineage>
</organism>
<dbReference type="Gene3D" id="3.40.50.1820">
    <property type="entry name" value="alpha/beta hydrolase"/>
    <property type="match status" value="1"/>
</dbReference>
<evidence type="ECO:0000256" key="4">
    <source>
        <dbReference type="ARBA" id="ARBA00023136"/>
    </source>
</evidence>
<reference evidence="8 9" key="1">
    <citation type="journal article" date="2013" name="BMC Genomics">
        <title>Genomics-driven discovery of the pneumocandin biosynthetic gene cluster in the fungus Glarea lozoyensis.</title>
        <authorList>
            <person name="Chen L."/>
            <person name="Yue Q."/>
            <person name="Zhang X."/>
            <person name="Xiang M."/>
            <person name="Wang C."/>
            <person name="Li S."/>
            <person name="Che Y."/>
            <person name="Ortiz-Lopez F.J."/>
            <person name="Bills G.F."/>
            <person name="Liu X."/>
            <person name="An Z."/>
        </authorList>
    </citation>
    <scope>NUCLEOTIDE SEQUENCE [LARGE SCALE GENOMIC DNA]</scope>
    <source>
        <strain evidence="9">ATCC 20868 / MF5171</strain>
    </source>
</reference>
<comment type="subcellular location">
    <subcellularLocation>
        <location evidence="6">Nucleus outer membrane</location>
        <topology evidence="6">Single-pass membrane protein</topology>
    </subcellularLocation>
</comment>
<gene>
    <name evidence="8" type="ORF">GLAREA_07793</name>
</gene>
<dbReference type="RefSeq" id="XP_008080671.1">
    <property type="nucleotide sequence ID" value="XM_008082480.1"/>
</dbReference>
<dbReference type="GeneID" id="19466845"/>
<dbReference type="eggNOG" id="ENOG502S6B9">
    <property type="taxonomic scope" value="Eukaryota"/>
</dbReference>
<evidence type="ECO:0000256" key="5">
    <source>
        <dbReference type="ARBA" id="ARBA00023242"/>
    </source>
</evidence>
<dbReference type="AlphaFoldDB" id="S3D6A0"/>
<evidence type="ECO:0000313" key="9">
    <source>
        <dbReference type="Proteomes" id="UP000016922"/>
    </source>
</evidence>
<dbReference type="PANTHER" id="PTHR12265:SF30">
    <property type="entry name" value="TRANSMEMBRANE PROTEIN 53"/>
    <property type="match status" value="1"/>
</dbReference>
<dbReference type="HOGENOM" id="CLU_036503_0_0_1"/>
<dbReference type="OrthoDB" id="77878at2759"/>
<feature type="transmembrane region" description="Helical" evidence="7">
    <location>
        <begin position="163"/>
        <end position="187"/>
    </location>
</feature>
<protein>
    <submittedName>
        <fullName evidence="8">Alpha/beta-Hydrolase</fullName>
    </submittedName>
</protein>
<dbReference type="KEGG" id="glz:GLAREA_07793"/>
<evidence type="ECO:0000313" key="8">
    <source>
        <dbReference type="EMBL" id="EPE32659.1"/>
    </source>
</evidence>
<comment type="similarity">
    <text evidence="1">Belongs to the TMEM53 family.</text>
</comment>
<dbReference type="InterPro" id="IPR029058">
    <property type="entry name" value="AB_hydrolase_fold"/>
</dbReference>
<keyword evidence="8" id="KW-0378">Hydrolase</keyword>
<keyword evidence="3 7" id="KW-1133">Transmembrane helix</keyword>
<accession>S3D6A0</accession>
<dbReference type="OMA" id="DAFEEHW"/>
<dbReference type="Pfam" id="PF05705">
    <property type="entry name" value="DUF829"/>
    <property type="match status" value="1"/>
</dbReference>
<keyword evidence="5" id="KW-0539">Nucleus</keyword>
<dbReference type="GO" id="GO:0016787">
    <property type="term" value="F:hydrolase activity"/>
    <property type="evidence" value="ECO:0007669"/>
    <property type="project" value="UniProtKB-KW"/>
</dbReference>
<keyword evidence="4 7" id="KW-0472">Membrane</keyword>